<dbReference type="InterPro" id="IPR029033">
    <property type="entry name" value="His_PPase_superfam"/>
</dbReference>
<protein>
    <submittedName>
        <fullName evidence="2">Histidine phosphatase family protein</fullName>
    </submittedName>
</protein>
<dbReference type="Proteomes" id="UP000823900">
    <property type="component" value="Unassembled WGS sequence"/>
</dbReference>
<dbReference type="SUPFAM" id="SSF53254">
    <property type="entry name" value="Phosphoglycerate mutase-like"/>
    <property type="match status" value="1"/>
</dbReference>
<proteinExistence type="predicted"/>
<dbReference type="SMART" id="SM00855">
    <property type="entry name" value="PGAM"/>
    <property type="match status" value="1"/>
</dbReference>
<sequence>MKIYLIRHARQASRLCNVNVSLDPLGLWQSSLLGKRLSGAGIQIVYSSDLIRAAETAKEANVWWKAAYEVRPELREISFGDMEGLSDEEIEKRYGKLKEEQRRMEKDIPYPGGECAGDVIKRVLPFFDELKHSGYETVAVVTHGGVIRSMTAWVLGMDPAKYRLLGKDLENCSITELAYDRKYDRFRLERFNDHAHLEPFPELLRENWK</sequence>
<reference evidence="2" key="2">
    <citation type="submission" date="2021-04" db="EMBL/GenBank/DDBJ databases">
        <authorList>
            <person name="Gilroy R."/>
        </authorList>
    </citation>
    <scope>NUCLEOTIDE SEQUENCE</scope>
    <source>
        <strain evidence="2">CHK178-16964</strain>
    </source>
</reference>
<feature type="site" description="Transition state stabilizer" evidence="1">
    <location>
        <position position="143"/>
    </location>
</feature>
<accession>A0A9D2KPP8</accession>
<dbReference type="EMBL" id="DWZA01000074">
    <property type="protein sequence ID" value="HJA71605.1"/>
    <property type="molecule type" value="Genomic_DNA"/>
</dbReference>
<reference evidence="2" key="1">
    <citation type="journal article" date="2021" name="PeerJ">
        <title>Extensive microbial diversity within the chicken gut microbiome revealed by metagenomics and culture.</title>
        <authorList>
            <person name="Gilroy R."/>
            <person name="Ravi A."/>
            <person name="Getino M."/>
            <person name="Pursley I."/>
            <person name="Horton D.L."/>
            <person name="Alikhan N.F."/>
            <person name="Baker D."/>
            <person name="Gharbi K."/>
            <person name="Hall N."/>
            <person name="Watson M."/>
            <person name="Adriaenssens E.M."/>
            <person name="Foster-Nyarko E."/>
            <person name="Jarju S."/>
            <person name="Secka A."/>
            <person name="Antonio M."/>
            <person name="Oren A."/>
            <person name="Chaudhuri R.R."/>
            <person name="La Ragione R."/>
            <person name="Hildebrand F."/>
            <person name="Pallen M.J."/>
        </authorList>
    </citation>
    <scope>NUCLEOTIDE SEQUENCE</scope>
    <source>
        <strain evidence="2">CHK178-16964</strain>
    </source>
</reference>
<dbReference type="Gene3D" id="3.40.50.1240">
    <property type="entry name" value="Phosphoglycerate mutase-like"/>
    <property type="match status" value="1"/>
</dbReference>
<dbReference type="InterPro" id="IPR013078">
    <property type="entry name" value="His_Pase_superF_clade-1"/>
</dbReference>
<dbReference type="PANTHER" id="PTHR48100:SF1">
    <property type="entry name" value="HISTIDINE PHOSPHATASE FAMILY PROTEIN-RELATED"/>
    <property type="match status" value="1"/>
</dbReference>
<organism evidence="2 3">
    <name type="scientific">Candidatus Lachnoclostridium stercoravium</name>
    <dbReference type="NCBI Taxonomy" id="2838633"/>
    <lineage>
        <taxon>Bacteria</taxon>
        <taxon>Bacillati</taxon>
        <taxon>Bacillota</taxon>
        <taxon>Clostridia</taxon>
        <taxon>Lachnospirales</taxon>
        <taxon>Lachnospiraceae</taxon>
    </lineage>
</organism>
<dbReference type="AlphaFoldDB" id="A0A9D2KPP8"/>
<gene>
    <name evidence="2" type="ORF">IAA07_08540</name>
</gene>
<evidence type="ECO:0000313" key="2">
    <source>
        <dbReference type="EMBL" id="HJA71605.1"/>
    </source>
</evidence>
<comment type="caution">
    <text evidence="2">The sequence shown here is derived from an EMBL/GenBank/DDBJ whole genome shotgun (WGS) entry which is preliminary data.</text>
</comment>
<dbReference type="InterPro" id="IPR050275">
    <property type="entry name" value="PGM_Phosphatase"/>
</dbReference>
<dbReference type="Pfam" id="PF00300">
    <property type="entry name" value="His_Phos_1"/>
    <property type="match status" value="1"/>
</dbReference>
<dbReference type="GO" id="GO:0005737">
    <property type="term" value="C:cytoplasm"/>
    <property type="evidence" value="ECO:0007669"/>
    <property type="project" value="TreeGrafter"/>
</dbReference>
<dbReference type="CDD" id="cd07067">
    <property type="entry name" value="HP_PGM_like"/>
    <property type="match status" value="1"/>
</dbReference>
<evidence type="ECO:0000256" key="1">
    <source>
        <dbReference type="PIRSR" id="PIRSR613078-3"/>
    </source>
</evidence>
<dbReference type="PANTHER" id="PTHR48100">
    <property type="entry name" value="BROAD-SPECIFICITY PHOSPHATASE YOR283W-RELATED"/>
    <property type="match status" value="1"/>
</dbReference>
<evidence type="ECO:0000313" key="3">
    <source>
        <dbReference type="Proteomes" id="UP000823900"/>
    </source>
</evidence>
<name>A0A9D2KPP8_9FIRM</name>
<dbReference type="GO" id="GO:0016791">
    <property type="term" value="F:phosphatase activity"/>
    <property type="evidence" value="ECO:0007669"/>
    <property type="project" value="TreeGrafter"/>
</dbReference>